<dbReference type="PANTHER" id="PTHR37984:SF7">
    <property type="entry name" value="INTEGRASE CATALYTIC DOMAIN-CONTAINING PROTEIN"/>
    <property type="match status" value="1"/>
</dbReference>
<evidence type="ECO:0000313" key="2">
    <source>
        <dbReference type="EMBL" id="KAK6175794.1"/>
    </source>
</evidence>
<dbReference type="SUPFAM" id="SSF56672">
    <property type="entry name" value="DNA/RNA polymerases"/>
    <property type="match status" value="1"/>
</dbReference>
<dbReference type="CDD" id="cd01647">
    <property type="entry name" value="RT_LTR"/>
    <property type="match status" value="1"/>
</dbReference>
<dbReference type="InterPro" id="IPR043502">
    <property type="entry name" value="DNA/RNA_pol_sf"/>
</dbReference>
<organism evidence="2 3">
    <name type="scientific">Patella caerulea</name>
    <name type="common">Rayed Mediterranean limpet</name>
    <dbReference type="NCBI Taxonomy" id="87958"/>
    <lineage>
        <taxon>Eukaryota</taxon>
        <taxon>Metazoa</taxon>
        <taxon>Spiralia</taxon>
        <taxon>Lophotrochozoa</taxon>
        <taxon>Mollusca</taxon>
        <taxon>Gastropoda</taxon>
        <taxon>Patellogastropoda</taxon>
        <taxon>Patelloidea</taxon>
        <taxon>Patellidae</taxon>
        <taxon>Patella</taxon>
    </lineage>
</organism>
<comment type="caution">
    <text evidence="2">The sequence shown here is derived from an EMBL/GenBank/DDBJ whole genome shotgun (WGS) entry which is preliminary data.</text>
</comment>
<keyword evidence="3" id="KW-1185">Reference proteome</keyword>
<dbReference type="Proteomes" id="UP001347796">
    <property type="component" value="Unassembled WGS sequence"/>
</dbReference>
<dbReference type="InterPro" id="IPR000477">
    <property type="entry name" value="RT_dom"/>
</dbReference>
<reference evidence="2 3" key="1">
    <citation type="submission" date="2024-01" db="EMBL/GenBank/DDBJ databases">
        <title>The genome of the rayed Mediterranean limpet Patella caerulea (Linnaeus, 1758).</title>
        <authorList>
            <person name="Anh-Thu Weber A."/>
            <person name="Halstead-Nussloch G."/>
        </authorList>
    </citation>
    <scope>NUCLEOTIDE SEQUENCE [LARGE SCALE GENOMIC DNA]</scope>
    <source>
        <strain evidence="2">AATW-2023a</strain>
        <tissue evidence="2">Whole specimen</tissue>
    </source>
</reference>
<proteinExistence type="predicted"/>
<dbReference type="PANTHER" id="PTHR37984">
    <property type="entry name" value="PROTEIN CBG26694"/>
    <property type="match status" value="1"/>
</dbReference>
<dbReference type="Pfam" id="PF00078">
    <property type="entry name" value="RVT_1"/>
    <property type="match status" value="1"/>
</dbReference>
<name>A0AAN8JGH7_PATCE</name>
<dbReference type="EMBL" id="JAZGQO010000010">
    <property type="protein sequence ID" value="KAK6175794.1"/>
    <property type="molecule type" value="Genomic_DNA"/>
</dbReference>
<sequence length="150" mass="17612">MHRVRRLSLYVTTWITWRILQSFAVSLSLQNGYPAYIAYSIKKDSSRRVCLDPRHLNQALRSPHYRIPTVEEVTHHFAGNSWFSKLDAKMGYWAVQLDETSQPLTTFQTPFGRYCFQRLPFGLSVSQDIFQMKVDKILDQASRWSCCNCR</sequence>
<evidence type="ECO:0000313" key="3">
    <source>
        <dbReference type="Proteomes" id="UP001347796"/>
    </source>
</evidence>
<protein>
    <recommendedName>
        <fullName evidence="1">Reverse transcriptase domain-containing protein</fullName>
    </recommendedName>
</protein>
<feature type="domain" description="Reverse transcriptase" evidence="1">
    <location>
        <begin position="42"/>
        <end position="142"/>
    </location>
</feature>
<evidence type="ECO:0000259" key="1">
    <source>
        <dbReference type="Pfam" id="PF00078"/>
    </source>
</evidence>
<dbReference type="AlphaFoldDB" id="A0AAN8JGH7"/>
<gene>
    <name evidence="2" type="ORF">SNE40_014184</name>
</gene>
<dbReference type="InterPro" id="IPR050951">
    <property type="entry name" value="Retrovirus_Pol_polyprotein"/>
</dbReference>
<dbReference type="Gene3D" id="3.10.10.10">
    <property type="entry name" value="HIV Type 1 Reverse Transcriptase, subunit A, domain 1"/>
    <property type="match status" value="1"/>
</dbReference>
<accession>A0AAN8JGH7</accession>